<dbReference type="OrthoDB" id="2921419at2"/>
<dbReference type="AlphaFoldDB" id="A0A5C6VPW6"/>
<keyword evidence="3" id="KW-1185">Reference proteome</keyword>
<evidence type="ECO:0000313" key="2">
    <source>
        <dbReference type="EMBL" id="TXC85785.1"/>
    </source>
</evidence>
<evidence type="ECO:0000313" key="3">
    <source>
        <dbReference type="Proteomes" id="UP000321363"/>
    </source>
</evidence>
<organism evidence="2 3">
    <name type="scientific">Metabacillus litoralis</name>
    <dbReference type="NCBI Taxonomy" id="152268"/>
    <lineage>
        <taxon>Bacteria</taxon>
        <taxon>Bacillati</taxon>
        <taxon>Bacillota</taxon>
        <taxon>Bacilli</taxon>
        <taxon>Bacillales</taxon>
        <taxon>Bacillaceae</taxon>
        <taxon>Metabacillus</taxon>
    </lineage>
</organism>
<dbReference type="RefSeq" id="WP_146950270.1">
    <property type="nucleotide sequence ID" value="NZ_VOQF01000015.1"/>
</dbReference>
<reference evidence="2 3" key="1">
    <citation type="journal article" date="2005" name="Int. J. Syst. Evol. Microbiol.">
        <title>Bacillus litoralis sp. nov., isolated from a tidal flat of the Yellow Sea in Korea.</title>
        <authorList>
            <person name="Yoon J.H."/>
            <person name="Oh T.K."/>
        </authorList>
    </citation>
    <scope>NUCLEOTIDE SEQUENCE [LARGE SCALE GENOMIC DNA]</scope>
    <source>
        <strain evidence="2 3">SW-211</strain>
    </source>
</reference>
<accession>A0A5C6VPW6</accession>
<sequence length="118" mass="13415">MSKIAIKISTNAPFSKSLLPLRNHTGLGISVIKNKIENKDFFAETDANDIDDMENLKGLVDKLFKLGAAVKIFDSDEYGEGIFDYQEISYEEFSNNIDRLKEIAEELQDYDDALSEER</sequence>
<evidence type="ECO:0000256" key="1">
    <source>
        <dbReference type="SAM" id="Coils"/>
    </source>
</evidence>
<proteinExistence type="predicted"/>
<dbReference type="Proteomes" id="UP000321363">
    <property type="component" value="Unassembled WGS sequence"/>
</dbReference>
<dbReference type="EMBL" id="VOQF01000015">
    <property type="protein sequence ID" value="TXC85785.1"/>
    <property type="molecule type" value="Genomic_DNA"/>
</dbReference>
<keyword evidence="1" id="KW-0175">Coiled coil</keyword>
<name>A0A5C6VPW6_9BACI</name>
<comment type="caution">
    <text evidence="2">The sequence shown here is derived from an EMBL/GenBank/DDBJ whole genome shotgun (WGS) entry which is preliminary data.</text>
</comment>
<gene>
    <name evidence="2" type="ORF">FS935_19185</name>
</gene>
<protein>
    <submittedName>
        <fullName evidence="2">Uncharacterized protein</fullName>
    </submittedName>
</protein>
<feature type="coiled-coil region" evidence="1">
    <location>
        <begin position="90"/>
        <end position="117"/>
    </location>
</feature>